<dbReference type="AlphaFoldDB" id="A0A317DY18"/>
<keyword evidence="2" id="KW-1185">Reference proteome</keyword>
<evidence type="ECO:0000313" key="2">
    <source>
        <dbReference type="Proteomes" id="UP000246077"/>
    </source>
</evidence>
<sequence length="529" mass="55591">MSFDADAASKVTVEIFIDGLKIGEVEVERGPGEDDVGFAIVLPPDLVLTAPATVRGRIAASGRELAAPVLLATEDDLRRAVTAAEGVVVLRDGALHVTLTGVAAAVLPLVVEVSDGSGKDVARLAVERPVVEAGPDGLLPPLDLVVPLPVQSLLNIGSVALQVRLAGRREAFAGSPIVISADTGAVLAQRVVAAETGLRLLSEEFADLRRNLARDVARLFYDFAVPRVDAMVEIQRFQIERQLLALWQAVAPDEAPALIPRTKQPDRAQLLLAGGFSGYGWSEPDPELRGERWFRGTGFVLLEVAGRQPLFLEISGTKCGEHVDLARMTVAVNGHIAAGGGYPTATGWAYVAPLPFGVVAANGLAAVTISTVEAQRPGAARAGGDLSVGAIEVGPAKPLPVLGIGDDALVAGWGDVEYDGEHVPFRWMEEQGVILLPATAAGRLILSGPMTVVGDPATQLKARGRSGDLPLVDSSFDGRRWQMVFSLDRRGLRTDGLEVVVLRSVTARASEHDPRMISVAIGGVAVDEA</sequence>
<protein>
    <submittedName>
        <fullName evidence="1">Uncharacterized protein</fullName>
    </submittedName>
</protein>
<dbReference type="Proteomes" id="UP000246077">
    <property type="component" value="Unassembled WGS sequence"/>
</dbReference>
<gene>
    <name evidence="1" type="ORF">DKG75_13865</name>
</gene>
<dbReference type="EMBL" id="QGLF01000004">
    <property type="protein sequence ID" value="PWR19559.1"/>
    <property type="molecule type" value="Genomic_DNA"/>
</dbReference>
<accession>A0A317DY18</accession>
<evidence type="ECO:0000313" key="1">
    <source>
        <dbReference type="EMBL" id="PWR19559.1"/>
    </source>
</evidence>
<comment type="caution">
    <text evidence="1">The sequence shown here is derived from an EMBL/GenBank/DDBJ whole genome shotgun (WGS) entry which is preliminary data.</text>
</comment>
<organism evidence="1 2">
    <name type="scientific">Zavarzinia compransoris</name>
    <dbReference type="NCBI Taxonomy" id="1264899"/>
    <lineage>
        <taxon>Bacteria</taxon>
        <taxon>Pseudomonadati</taxon>
        <taxon>Pseudomonadota</taxon>
        <taxon>Alphaproteobacteria</taxon>
        <taxon>Rhodospirillales</taxon>
        <taxon>Zavarziniaceae</taxon>
        <taxon>Zavarzinia</taxon>
    </lineage>
</organism>
<name>A0A317DY18_9PROT</name>
<proteinExistence type="predicted"/>
<reference evidence="2" key="1">
    <citation type="submission" date="2018-05" db="EMBL/GenBank/DDBJ databases">
        <title>Zavarzinia sp. HR-AS.</title>
        <authorList>
            <person name="Lee Y."/>
            <person name="Jeon C.O."/>
        </authorList>
    </citation>
    <scope>NUCLEOTIDE SEQUENCE [LARGE SCALE GENOMIC DNA]</scope>
    <source>
        <strain evidence="2">DSM 1231</strain>
    </source>
</reference>